<dbReference type="Proteomes" id="UP001620626">
    <property type="component" value="Unassembled WGS sequence"/>
</dbReference>
<protein>
    <submittedName>
        <fullName evidence="1">Uncharacterized protein</fullName>
    </submittedName>
</protein>
<dbReference type="EMBL" id="JBICBT010000030">
    <property type="protein sequence ID" value="KAL3125521.1"/>
    <property type="molecule type" value="Genomic_DNA"/>
</dbReference>
<comment type="caution">
    <text evidence="1">The sequence shown here is derived from an EMBL/GenBank/DDBJ whole genome shotgun (WGS) entry which is preliminary data.</text>
</comment>
<keyword evidence="2" id="KW-1185">Reference proteome</keyword>
<evidence type="ECO:0000313" key="2">
    <source>
        <dbReference type="Proteomes" id="UP001620626"/>
    </source>
</evidence>
<organism evidence="1 2">
    <name type="scientific">Heterodera trifolii</name>
    <dbReference type="NCBI Taxonomy" id="157864"/>
    <lineage>
        <taxon>Eukaryota</taxon>
        <taxon>Metazoa</taxon>
        <taxon>Ecdysozoa</taxon>
        <taxon>Nematoda</taxon>
        <taxon>Chromadorea</taxon>
        <taxon>Rhabditida</taxon>
        <taxon>Tylenchina</taxon>
        <taxon>Tylenchomorpha</taxon>
        <taxon>Tylenchoidea</taxon>
        <taxon>Heteroderidae</taxon>
        <taxon>Heteroderinae</taxon>
        <taxon>Heterodera</taxon>
    </lineage>
</organism>
<sequence length="117" mass="13460">MWTSARCLCAPSSSSKKWQMMGLWLMCRPTLRSVSDDFMIHQEAANRDKYTLEVADCRLIVKTVDLMDGLSLDIAKKLDMEPARYGIRKTLMKSLFITGGRYDFSANLFTEEVPRRV</sequence>
<evidence type="ECO:0000313" key="1">
    <source>
        <dbReference type="EMBL" id="KAL3125521.1"/>
    </source>
</evidence>
<name>A0ABD2MDE5_9BILA</name>
<proteinExistence type="predicted"/>
<gene>
    <name evidence="1" type="ORF">niasHT_004485</name>
</gene>
<dbReference type="AlphaFoldDB" id="A0ABD2MDE5"/>
<reference evidence="1 2" key="1">
    <citation type="submission" date="2024-10" db="EMBL/GenBank/DDBJ databases">
        <authorList>
            <person name="Kim D."/>
        </authorList>
    </citation>
    <scope>NUCLEOTIDE SEQUENCE [LARGE SCALE GENOMIC DNA]</scope>
    <source>
        <strain evidence="1">BH-2024</strain>
    </source>
</reference>
<accession>A0ABD2MDE5</accession>